<gene>
    <name evidence="2" type="ORF">BJ971_003599</name>
</gene>
<sequence>MAMFPSPPIPSSHESRPSRFAGMRAGPIGKILIGVVALTVAGLVTWDIVDTSTRERLTFTYVSQPGDGMMDQLLLIDNDDATAVTPTLSFTALDGSGEPLPGVTVTTAYGSDRGGLVVPPGGGYDVLIFGGQPAGEVADVRVTVDDAPTVRFPSHSDEVDVTALDDQGLSTTGDGRIAAVELTNTNGVPVTVRLVYLVWSDSEPGQPQQAETVTPIGDLIEISGDGRVTVPVTGQADAANRAAVAANRSASVKAYFATTPSGA</sequence>
<reference evidence="2 3" key="1">
    <citation type="submission" date="2020-08" db="EMBL/GenBank/DDBJ databases">
        <title>Sequencing the genomes of 1000 actinobacteria strains.</title>
        <authorList>
            <person name="Klenk H.-P."/>
        </authorList>
    </citation>
    <scope>NUCLEOTIDE SEQUENCE [LARGE SCALE GENOMIC DNA]</scope>
    <source>
        <strain evidence="2 3">DSM 43149</strain>
    </source>
</reference>
<protein>
    <submittedName>
        <fullName evidence="2">Uncharacterized protein</fullName>
    </submittedName>
</protein>
<comment type="caution">
    <text evidence="2">The sequence shown here is derived from an EMBL/GenBank/DDBJ whole genome shotgun (WGS) entry which is preliminary data.</text>
</comment>
<feature type="region of interest" description="Disordered" evidence="1">
    <location>
        <begin position="1"/>
        <end position="20"/>
    </location>
</feature>
<evidence type="ECO:0000313" key="3">
    <source>
        <dbReference type="Proteomes" id="UP000578112"/>
    </source>
</evidence>
<organism evidence="2 3">
    <name type="scientific">Actinoplanes digitatis</name>
    <dbReference type="NCBI Taxonomy" id="1868"/>
    <lineage>
        <taxon>Bacteria</taxon>
        <taxon>Bacillati</taxon>
        <taxon>Actinomycetota</taxon>
        <taxon>Actinomycetes</taxon>
        <taxon>Micromonosporales</taxon>
        <taxon>Micromonosporaceae</taxon>
        <taxon>Actinoplanes</taxon>
    </lineage>
</organism>
<evidence type="ECO:0000313" key="2">
    <source>
        <dbReference type="EMBL" id="MBB4763043.1"/>
    </source>
</evidence>
<dbReference type="RefSeq" id="WP_184994406.1">
    <property type="nucleotide sequence ID" value="NZ_BOMK01000042.1"/>
</dbReference>
<name>A0A7W7MQC9_9ACTN</name>
<evidence type="ECO:0000256" key="1">
    <source>
        <dbReference type="SAM" id="MobiDB-lite"/>
    </source>
</evidence>
<proteinExistence type="predicted"/>
<feature type="compositionally biased region" description="Pro residues" evidence="1">
    <location>
        <begin position="1"/>
        <end position="10"/>
    </location>
</feature>
<dbReference type="EMBL" id="JACHNH010000001">
    <property type="protein sequence ID" value="MBB4763043.1"/>
    <property type="molecule type" value="Genomic_DNA"/>
</dbReference>
<dbReference type="Proteomes" id="UP000578112">
    <property type="component" value="Unassembled WGS sequence"/>
</dbReference>
<dbReference type="AlphaFoldDB" id="A0A7W7MQC9"/>
<keyword evidence="3" id="KW-1185">Reference proteome</keyword>
<accession>A0A7W7MQC9</accession>